<dbReference type="AlphaFoldDB" id="A0AAP8NPX3"/>
<dbReference type="Pfam" id="PF01895">
    <property type="entry name" value="PhoU"/>
    <property type="match status" value="1"/>
</dbReference>
<sequence length="263" mass="28976">MEPGVFSMFPALDEGWLPAPPERAACAGSIFFIMPAKPYPIIKPIFRIMNHDAHTLREFDAALSSLNTHLLQMAYKAQSALDLAVASLLQQNESSANRVIADDEELDELEMTVDREGLHLLAFFSPVASDLKVVLASLRMSSMYERIGDEAVTIAKRANRLNKRPRIREAALADPVYREMAERFRAVNKAVSSWDGEALAELVPALEDLAEHAASLTEAFACLPEQYQDNLVSVADLVFVSRSLERIAEGLQKVAAEGLYAAS</sequence>
<name>A0AAP8NPX3_9BACT</name>
<feature type="domain" description="PhoU" evidence="2">
    <location>
        <begin position="70"/>
        <end position="157"/>
    </location>
</feature>
<dbReference type="Proteomes" id="UP000235914">
    <property type="component" value="Unassembled WGS sequence"/>
</dbReference>
<evidence type="ECO:0000313" key="3">
    <source>
        <dbReference type="EMBL" id="PNC58018.1"/>
    </source>
</evidence>
<dbReference type="SUPFAM" id="SSF109755">
    <property type="entry name" value="PhoU-like"/>
    <property type="match status" value="1"/>
</dbReference>
<accession>A0AAP8NPX3</accession>
<dbReference type="PANTHER" id="PTHR42930">
    <property type="entry name" value="PHOSPHATE-SPECIFIC TRANSPORT SYSTEM ACCESSORY PROTEIN PHOU"/>
    <property type="match status" value="1"/>
</dbReference>
<dbReference type="EMBL" id="PJKN01000001">
    <property type="protein sequence ID" value="PNC58018.1"/>
    <property type="molecule type" value="Genomic_DNA"/>
</dbReference>
<organism evidence="3 4">
    <name type="scientific">Akkermansia muciniphila</name>
    <dbReference type="NCBI Taxonomy" id="239935"/>
    <lineage>
        <taxon>Bacteria</taxon>
        <taxon>Pseudomonadati</taxon>
        <taxon>Verrucomicrobiota</taxon>
        <taxon>Verrucomicrobiia</taxon>
        <taxon>Verrucomicrobiales</taxon>
        <taxon>Akkermansiaceae</taxon>
        <taxon>Akkermansia</taxon>
    </lineage>
</organism>
<dbReference type="GO" id="GO:0045936">
    <property type="term" value="P:negative regulation of phosphate metabolic process"/>
    <property type="evidence" value="ECO:0007669"/>
    <property type="project" value="InterPro"/>
</dbReference>
<proteinExistence type="inferred from homology"/>
<evidence type="ECO:0000256" key="1">
    <source>
        <dbReference type="ARBA" id="ARBA00008107"/>
    </source>
</evidence>
<gene>
    <name evidence="3" type="ORF">CXU09_02900</name>
</gene>
<dbReference type="GO" id="GO:0030643">
    <property type="term" value="P:intracellular phosphate ion homeostasis"/>
    <property type="evidence" value="ECO:0007669"/>
    <property type="project" value="InterPro"/>
</dbReference>
<dbReference type="Gene3D" id="1.20.58.220">
    <property type="entry name" value="Phosphate transport system protein phou homolog 2, domain 2"/>
    <property type="match status" value="1"/>
</dbReference>
<evidence type="ECO:0000259" key="2">
    <source>
        <dbReference type="Pfam" id="PF01895"/>
    </source>
</evidence>
<protein>
    <recommendedName>
        <fullName evidence="2">PhoU domain-containing protein</fullName>
    </recommendedName>
</protein>
<comment type="caution">
    <text evidence="3">The sequence shown here is derived from an EMBL/GenBank/DDBJ whole genome shotgun (WGS) entry which is preliminary data.</text>
</comment>
<comment type="similarity">
    <text evidence="1">Belongs to the PhoU family.</text>
</comment>
<evidence type="ECO:0000313" key="4">
    <source>
        <dbReference type="Proteomes" id="UP000235914"/>
    </source>
</evidence>
<dbReference type="InterPro" id="IPR038078">
    <property type="entry name" value="PhoU-like_sf"/>
</dbReference>
<dbReference type="InterPro" id="IPR028366">
    <property type="entry name" value="PhoU"/>
</dbReference>
<dbReference type="InterPro" id="IPR026022">
    <property type="entry name" value="PhoU_dom"/>
</dbReference>
<dbReference type="PANTHER" id="PTHR42930:SF3">
    <property type="entry name" value="PHOSPHATE-SPECIFIC TRANSPORT SYSTEM ACCESSORY PROTEIN PHOU"/>
    <property type="match status" value="1"/>
</dbReference>
<reference evidence="3 4" key="1">
    <citation type="journal article" date="2017" name="BMC Genomics">
        <title>Genome sequencing of 39 Akkermansia muciniphila isolates reveals its population structure, genomic and functional diverisity, and global distribution in mammalian gut microbiotas.</title>
        <authorList>
            <person name="Guo X."/>
            <person name="Li S."/>
            <person name="Zhang J."/>
            <person name="Wu F."/>
            <person name="Li X."/>
            <person name="Wu D."/>
            <person name="Zhang M."/>
            <person name="Ou Z."/>
            <person name="Jie Z."/>
            <person name="Yan Q."/>
            <person name="Li P."/>
            <person name="Yi J."/>
            <person name="Peng Y."/>
        </authorList>
    </citation>
    <scope>NUCLEOTIDE SEQUENCE [LARGE SCALE GENOMIC DNA]</scope>
    <source>
        <strain evidence="3 4">GP43</strain>
    </source>
</reference>